<comment type="caution">
    <text evidence="3">The sequence shown here is derived from an EMBL/GenBank/DDBJ whole genome shotgun (WGS) entry which is preliminary data.</text>
</comment>
<feature type="domain" description="Phosphodiester glycosidase" evidence="2">
    <location>
        <begin position="79"/>
        <end position="224"/>
    </location>
</feature>
<evidence type="ECO:0000259" key="2">
    <source>
        <dbReference type="Pfam" id="PF09992"/>
    </source>
</evidence>
<gene>
    <name evidence="3" type="ORF">J2T57_002305</name>
</gene>
<feature type="chain" id="PRO_5041936840" evidence="1">
    <location>
        <begin position="26"/>
        <end position="252"/>
    </location>
</feature>
<reference evidence="3" key="1">
    <citation type="submission" date="2022-03" db="EMBL/GenBank/DDBJ databases">
        <title>Genomic Encyclopedia of Type Strains, Phase III (KMG-III): the genomes of soil and plant-associated and newly described type strains.</title>
        <authorList>
            <person name="Whitman W."/>
        </authorList>
    </citation>
    <scope>NUCLEOTIDE SEQUENCE</scope>
    <source>
        <strain evidence="3">ANL 6-2</strain>
    </source>
</reference>
<feature type="signal peptide" evidence="1">
    <location>
        <begin position="1"/>
        <end position="25"/>
    </location>
</feature>
<dbReference type="RefSeq" id="WP_253478181.1">
    <property type="nucleotide sequence ID" value="NZ_JALJXV010000005.1"/>
</dbReference>
<keyword evidence="4" id="KW-1185">Reference proteome</keyword>
<dbReference type="Pfam" id="PF09992">
    <property type="entry name" value="NAGPA"/>
    <property type="match status" value="1"/>
</dbReference>
<dbReference type="EMBL" id="JALJXV010000005">
    <property type="protein sequence ID" value="MCP1675157.1"/>
    <property type="molecule type" value="Genomic_DNA"/>
</dbReference>
<dbReference type="Proteomes" id="UP001205843">
    <property type="component" value="Unassembled WGS sequence"/>
</dbReference>
<sequence>MTVFGTWSRMLALVFGLLAACVAVAGAEPCRPYQFDGSRFTVCVIDLRMHDLRLYWKDQDEQPYASFARLPRQQGSVERVFAMNAGMYLEDLRPAGLYIEDGDVLRPANNADGPGNFHMKPNGVFMVRAGEAAVLDTERYLAEAPTADLATQSGPMLVIDGELHHRFIPDSNSLRMRNGVGVRNGHEVLFAISEHPVNFHQFARLFRDGLGCHNALYLDGSMSSLHAPALGRSDFVRPMGPIIAAYRRQSRP</sequence>
<evidence type="ECO:0000256" key="1">
    <source>
        <dbReference type="SAM" id="SignalP"/>
    </source>
</evidence>
<name>A0AAE3KGE2_9GAMM</name>
<keyword evidence="1" id="KW-0732">Signal</keyword>
<organism evidence="3 4">
    <name type="scientific">Natronocella acetinitrilica</name>
    <dbReference type="NCBI Taxonomy" id="414046"/>
    <lineage>
        <taxon>Bacteria</taxon>
        <taxon>Pseudomonadati</taxon>
        <taxon>Pseudomonadota</taxon>
        <taxon>Gammaproteobacteria</taxon>
        <taxon>Chromatiales</taxon>
        <taxon>Ectothiorhodospiraceae</taxon>
        <taxon>Natronocella</taxon>
    </lineage>
</organism>
<protein>
    <submittedName>
        <fullName evidence="3">Uncharacterized protein YigE (DUF2233 family)</fullName>
    </submittedName>
</protein>
<evidence type="ECO:0000313" key="3">
    <source>
        <dbReference type="EMBL" id="MCP1675157.1"/>
    </source>
</evidence>
<accession>A0AAE3KGE2</accession>
<proteinExistence type="predicted"/>
<evidence type="ECO:0000313" key="4">
    <source>
        <dbReference type="Proteomes" id="UP001205843"/>
    </source>
</evidence>
<dbReference type="InterPro" id="IPR018711">
    <property type="entry name" value="NAGPA"/>
</dbReference>
<dbReference type="AlphaFoldDB" id="A0AAE3KGE2"/>